<keyword evidence="7" id="KW-0851">Voltage-gated channel</keyword>
<dbReference type="InterPro" id="IPR018490">
    <property type="entry name" value="cNMP-bd_dom_sf"/>
</dbReference>
<keyword evidence="10" id="KW-0406">Ion transport</keyword>
<dbReference type="SUPFAM" id="SSF81324">
    <property type="entry name" value="Voltage-gated potassium channels"/>
    <property type="match status" value="1"/>
</dbReference>
<keyword evidence="3" id="KW-1003">Cell membrane</keyword>
<evidence type="ECO:0000256" key="6">
    <source>
        <dbReference type="ARBA" id="ARBA00022826"/>
    </source>
</evidence>
<keyword evidence="12" id="KW-0407">Ion channel</keyword>
<keyword evidence="11 14" id="KW-0472">Membrane</keyword>
<organism evidence="16 17">
    <name type="scientific">Actinia tenebrosa</name>
    <name type="common">Australian red waratah sea anemone</name>
    <dbReference type="NCBI Taxonomy" id="6105"/>
    <lineage>
        <taxon>Eukaryota</taxon>
        <taxon>Metazoa</taxon>
        <taxon>Cnidaria</taxon>
        <taxon>Anthozoa</taxon>
        <taxon>Hexacorallia</taxon>
        <taxon>Actiniaria</taxon>
        <taxon>Actiniidae</taxon>
        <taxon>Actinia</taxon>
    </lineage>
</organism>
<evidence type="ECO:0000256" key="2">
    <source>
        <dbReference type="ARBA" id="ARBA00022448"/>
    </source>
</evidence>
<dbReference type="InterPro" id="IPR003938">
    <property type="entry name" value="K_chnl_volt-dep_EAG/ELK/ERG"/>
</dbReference>
<dbReference type="InterPro" id="IPR050818">
    <property type="entry name" value="KCNH_animal-type"/>
</dbReference>
<evidence type="ECO:0000256" key="7">
    <source>
        <dbReference type="ARBA" id="ARBA00022882"/>
    </source>
</evidence>
<dbReference type="PANTHER" id="PTHR10217:SF548">
    <property type="entry name" value="GH12235P"/>
    <property type="match status" value="1"/>
</dbReference>
<feature type="domain" description="Cyclic nucleotide-binding" evidence="15">
    <location>
        <begin position="426"/>
        <end position="490"/>
    </location>
</feature>
<dbReference type="PANTHER" id="PTHR10217">
    <property type="entry name" value="VOLTAGE AND LIGAND GATED POTASSIUM CHANNEL"/>
    <property type="match status" value="1"/>
</dbReference>
<sequence length="739" mass="84625">MSDQRRTNATRAGLVRNSVIDFLHQLGAHQVPGSPYENEPFLVMAAFKRWQARYKRYKLQIPPQMRNRIILHYGLFKITWDWMIMMLVLYTAVEVPLVSSFVMTQVDKNKSKRPDVKGHTFESIKYLYPSAYPLLITDLCVDVIFMIDIVLNFRSTYVEEGEALVTNPFKIAIHYLKSYFLMDLVAAVPWELLINANDEGNTTLFSLLKTARLLRLFRAARKLDRNYEYMTSLLFLMLMFFMLVAHWMACAWYAIGFSEVEHLSTSWLYKLADESGKPFNFSGDPMLGPSLSARYLTSLYYVMTLCTTVGFGNVSANTNAERIFTICGMLLGAVMYAGIFGNVTAIIHGQYSSNFRYRKESMAINEFIHFFKVKNPLARRLREYSRHTWSQTKGTDMNKVLKKFPEGLQYEIHLHMHLTVLSDSFLFINAESSCLRSISMRMRRNHHLPGHYILYEGDEVDTLHLIKKGKIEILASGVPKGKLVEGDAFGISLRQSDVRSKAVISLRASACVDCHVIKIKELNDVLESYPHIRQHLLGLMDTAVQWPRDEQKAPNNGDISHILQEEIKPNRRRVESDARHFVSQTFKLRPIFGCKKGSDEEYNEGDPLSPYMQREASRKDQFDKTSHIPGFVNITDMSVLQPSVITGDENDEQREQHNGQEENDEPVLSDLPCTDCEGDAHILSHDMTDKFRQMSKDIKRLESKVDTLLNILAKKGGIESIQDNDSLSNAMSSSTTTTV</sequence>
<dbReference type="PROSITE" id="PS50042">
    <property type="entry name" value="CNMP_BINDING_3"/>
    <property type="match status" value="1"/>
</dbReference>
<evidence type="ECO:0000256" key="10">
    <source>
        <dbReference type="ARBA" id="ARBA00023065"/>
    </source>
</evidence>
<evidence type="ECO:0000313" key="16">
    <source>
        <dbReference type="Proteomes" id="UP000515163"/>
    </source>
</evidence>
<dbReference type="SUPFAM" id="SSF51206">
    <property type="entry name" value="cAMP-binding domain-like"/>
    <property type="match status" value="1"/>
</dbReference>
<keyword evidence="4" id="KW-0633">Potassium transport</keyword>
<feature type="transmembrane region" description="Helical" evidence="14">
    <location>
        <begin position="298"/>
        <end position="316"/>
    </location>
</feature>
<dbReference type="GO" id="GO:0005886">
    <property type="term" value="C:plasma membrane"/>
    <property type="evidence" value="ECO:0007669"/>
    <property type="project" value="UniProtKB-SubCell"/>
</dbReference>
<proteinExistence type="predicted"/>
<feature type="transmembrane region" description="Helical" evidence="14">
    <location>
        <begin position="131"/>
        <end position="151"/>
    </location>
</feature>
<keyword evidence="9 14" id="KW-1133">Transmembrane helix</keyword>
<keyword evidence="6" id="KW-0631">Potassium channel</keyword>
<comment type="subcellular location">
    <subcellularLocation>
        <location evidence="1">Cell membrane</location>
        <topology evidence="1">Multi-pass membrane protein</topology>
    </subcellularLocation>
</comment>
<evidence type="ECO:0000256" key="5">
    <source>
        <dbReference type="ARBA" id="ARBA00022692"/>
    </source>
</evidence>
<evidence type="ECO:0000256" key="9">
    <source>
        <dbReference type="ARBA" id="ARBA00022989"/>
    </source>
</evidence>
<dbReference type="InterPro" id="IPR000595">
    <property type="entry name" value="cNMP-bd_dom"/>
</dbReference>
<dbReference type="InParanoid" id="A0A6P8HD77"/>
<dbReference type="Gene3D" id="2.60.120.10">
    <property type="entry name" value="Jelly Rolls"/>
    <property type="match status" value="1"/>
</dbReference>
<dbReference type="InterPro" id="IPR003967">
    <property type="entry name" value="K_chnl_volt-dep_ERG"/>
</dbReference>
<evidence type="ECO:0000256" key="13">
    <source>
        <dbReference type="SAM" id="MobiDB-lite"/>
    </source>
</evidence>
<evidence type="ECO:0000313" key="17">
    <source>
        <dbReference type="RefSeq" id="XP_031553616.1"/>
    </source>
</evidence>
<evidence type="ECO:0000256" key="1">
    <source>
        <dbReference type="ARBA" id="ARBA00004651"/>
    </source>
</evidence>
<keyword evidence="5 14" id="KW-0812">Transmembrane</keyword>
<reference evidence="17" key="1">
    <citation type="submission" date="2025-08" db="UniProtKB">
        <authorList>
            <consortium name="RefSeq"/>
        </authorList>
    </citation>
    <scope>IDENTIFICATION</scope>
    <source>
        <tissue evidence="17">Tentacle</tissue>
    </source>
</reference>
<feature type="transmembrane region" description="Helical" evidence="14">
    <location>
        <begin position="323"/>
        <end position="347"/>
    </location>
</feature>
<dbReference type="GO" id="GO:0034702">
    <property type="term" value="C:monoatomic ion channel complex"/>
    <property type="evidence" value="ECO:0007669"/>
    <property type="project" value="UniProtKB-KW"/>
</dbReference>
<dbReference type="GeneID" id="116290665"/>
<feature type="transmembrane region" description="Helical" evidence="14">
    <location>
        <begin position="233"/>
        <end position="255"/>
    </location>
</feature>
<dbReference type="RefSeq" id="XP_031553616.1">
    <property type="nucleotide sequence ID" value="XM_031697756.1"/>
</dbReference>
<dbReference type="Gene3D" id="1.10.1200.260">
    <property type="match status" value="1"/>
</dbReference>
<protein>
    <submittedName>
        <fullName evidence="17">Potassium voltage-gated channel subfamily H member 7-like isoform X1</fullName>
    </submittedName>
</protein>
<keyword evidence="16" id="KW-1185">Reference proteome</keyword>
<dbReference type="PRINTS" id="PR01463">
    <property type="entry name" value="EAGCHANLFMLY"/>
</dbReference>
<evidence type="ECO:0000256" key="12">
    <source>
        <dbReference type="ARBA" id="ARBA00023303"/>
    </source>
</evidence>
<feature type="transmembrane region" description="Helical" evidence="14">
    <location>
        <begin position="70"/>
        <end position="93"/>
    </location>
</feature>
<dbReference type="Proteomes" id="UP000515163">
    <property type="component" value="Unplaced"/>
</dbReference>
<name>A0A6P8HD77_ACTTE</name>
<evidence type="ECO:0000256" key="3">
    <source>
        <dbReference type="ARBA" id="ARBA00022475"/>
    </source>
</evidence>
<keyword evidence="8" id="KW-0630">Potassium</keyword>
<dbReference type="Gene3D" id="1.10.287.70">
    <property type="match status" value="1"/>
</dbReference>
<accession>A0A6P8HD77</accession>
<evidence type="ECO:0000256" key="11">
    <source>
        <dbReference type="ARBA" id="ARBA00023136"/>
    </source>
</evidence>
<dbReference type="KEGG" id="aten:116290665"/>
<dbReference type="InterPro" id="IPR014710">
    <property type="entry name" value="RmlC-like_jellyroll"/>
</dbReference>
<evidence type="ECO:0000256" key="4">
    <source>
        <dbReference type="ARBA" id="ARBA00022538"/>
    </source>
</evidence>
<dbReference type="GO" id="GO:0005242">
    <property type="term" value="F:inward rectifier potassium channel activity"/>
    <property type="evidence" value="ECO:0007669"/>
    <property type="project" value="TreeGrafter"/>
</dbReference>
<dbReference type="AlphaFoldDB" id="A0A6P8HD77"/>
<evidence type="ECO:0000259" key="15">
    <source>
        <dbReference type="PROSITE" id="PS50042"/>
    </source>
</evidence>
<dbReference type="Pfam" id="PF00520">
    <property type="entry name" value="Ion_trans"/>
    <property type="match status" value="1"/>
</dbReference>
<feature type="region of interest" description="Disordered" evidence="13">
    <location>
        <begin position="649"/>
        <end position="669"/>
    </location>
</feature>
<dbReference type="InterPro" id="IPR005821">
    <property type="entry name" value="Ion_trans_dom"/>
</dbReference>
<evidence type="ECO:0000256" key="8">
    <source>
        <dbReference type="ARBA" id="ARBA00022958"/>
    </source>
</evidence>
<dbReference type="GO" id="GO:0042391">
    <property type="term" value="P:regulation of membrane potential"/>
    <property type="evidence" value="ECO:0007669"/>
    <property type="project" value="TreeGrafter"/>
</dbReference>
<gene>
    <name evidence="17" type="primary">LOC116290665</name>
</gene>
<dbReference type="PRINTS" id="PR01470">
    <property type="entry name" value="ERGCHANNEL"/>
</dbReference>
<dbReference type="SMART" id="SM00100">
    <property type="entry name" value="cNMP"/>
    <property type="match status" value="1"/>
</dbReference>
<keyword evidence="2" id="KW-0813">Transport</keyword>
<evidence type="ECO:0000256" key="14">
    <source>
        <dbReference type="SAM" id="Phobius"/>
    </source>
</evidence>
<dbReference type="OrthoDB" id="426293at2759"/>